<organism evidence="2 3">
    <name type="scientific">Rhodobacter viridis</name>
    <dbReference type="NCBI Taxonomy" id="1054202"/>
    <lineage>
        <taxon>Bacteria</taxon>
        <taxon>Pseudomonadati</taxon>
        <taxon>Pseudomonadota</taxon>
        <taxon>Alphaproteobacteria</taxon>
        <taxon>Rhodobacterales</taxon>
        <taxon>Rhodobacter group</taxon>
        <taxon>Rhodobacter</taxon>
    </lineage>
</organism>
<dbReference type="InterPro" id="IPR007077">
    <property type="entry name" value="TfoX_C"/>
</dbReference>
<evidence type="ECO:0000313" key="3">
    <source>
        <dbReference type="Proteomes" id="UP000247727"/>
    </source>
</evidence>
<reference evidence="2 3" key="1">
    <citation type="submission" date="2018-06" db="EMBL/GenBank/DDBJ databases">
        <title>Genomic Encyclopedia of Type Strains, Phase III (KMG-III): the genomes of soil and plant-associated and newly described type strains.</title>
        <authorList>
            <person name="Whitman W."/>
        </authorList>
    </citation>
    <scope>NUCLEOTIDE SEQUENCE [LARGE SCALE GENOMIC DNA]</scope>
    <source>
        <strain evidence="2 3">JA737</strain>
    </source>
</reference>
<dbReference type="Pfam" id="PF04994">
    <property type="entry name" value="TfoX_C"/>
    <property type="match status" value="1"/>
</dbReference>
<dbReference type="AlphaFoldDB" id="A0A318U3M1"/>
<name>A0A318U3M1_9RHOB</name>
<comment type="caution">
    <text evidence="2">The sequence shown here is derived from an EMBL/GenBank/DDBJ whole genome shotgun (WGS) entry which is preliminary data.</text>
</comment>
<dbReference type="EMBL" id="QJTK01000001">
    <property type="protein sequence ID" value="PYF13197.1"/>
    <property type="molecule type" value="Genomic_DNA"/>
</dbReference>
<dbReference type="Proteomes" id="UP000247727">
    <property type="component" value="Unassembled WGS sequence"/>
</dbReference>
<accession>A0A318U3M1</accession>
<evidence type="ECO:0000259" key="1">
    <source>
        <dbReference type="Pfam" id="PF04994"/>
    </source>
</evidence>
<dbReference type="Gene3D" id="1.10.150.20">
    <property type="entry name" value="5' to 3' exonuclease, C-terminal subdomain"/>
    <property type="match status" value="1"/>
</dbReference>
<feature type="domain" description="TfoX C-terminal" evidence="1">
    <location>
        <begin position="8"/>
        <end position="84"/>
    </location>
</feature>
<proteinExistence type="predicted"/>
<dbReference type="OrthoDB" id="7861542at2"/>
<evidence type="ECO:0000313" key="2">
    <source>
        <dbReference type="EMBL" id="PYF13197.1"/>
    </source>
</evidence>
<gene>
    <name evidence="2" type="ORF">C8J30_101585</name>
</gene>
<keyword evidence="3" id="KW-1185">Reference proteome</keyword>
<dbReference type="RefSeq" id="WP_110804187.1">
    <property type="nucleotide sequence ID" value="NZ_QJTK01000001.1"/>
</dbReference>
<protein>
    <submittedName>
        <fullName evidence="2">TfoX-like protein</fullName>
    </submittedName>
</protein>
<sequence>MTSPTSSPLTDIPGIGPATAEGFTRAGIASAEALRALGADAAYEAWLRGGNPPHFIGYYALVMALQGRPWNDCRGAEKDALRVKFDALKARVAGNQKGHPGIEAALDMIGVGLRRQAQAVRSGDQPTSSRPEKK</sequence>